<comment type="function">
    <text evidence="1">Probable mitochondrial mRNA stabilization factor.</text>
</comment>
<feature type="region of interest" description="Disordered" evidence="9">
    <location>
        <begin position="1"/>
        <end position="84"/>
    </location>
</feature>
<evidence type="ECO:0000256" key="5">
    <source>
        <dbReference type="ARBA" id="ARBA00022946"/>
    </source>
</evidence>
<evidence type="ECO:0000256" key="1">
    <source>
        <dbReference type="ARBA" id="ARBA00003470"/>
    </source>
</evidence>
<dbReference type="AlphaFoldDB" id="A0A1V8TDP3"/>
<dbReference type="FunFam" id="3.30.460.10:FF:000044">
    <property type="entry name" value="ATPase synthesis protein 25, mitochondrial"/>
    <property type="match status" value="1"/>
</dbReference>
<gene>
    <name evidence="10" type="ORF">B0A48_04919</name>
</gene>
<dbReference type="GO" id="GO:0140053">
    <property type="term" value="P:mitochondrial gene expression"/>
    <property type="evidence" value="ECO:0007669"/>
    <property type="project" value="UniProtKB-UniRule"/>
</dbReference>
<evidence type="ECO:0000256" key="3">
    <source>
        <dbReference type="ARBA" id="ARBA00010787"/>
    </source>
</evidence>
<keyword evidence="5 8" id="KW-0809">Transit peptide</keyword>
<evidence type="ECO:0000256" key="6">
    <source>
        <dbReference type="ARBA" id="ARBA00023128"/>
    </source>
</evidence>
<keyword evidence="11" id="KW-1185">Reference proteome</keyword>
<keyword evidence="4 8" id="KW-0999">Mitochondrion inner membrane</keyword>
<feature type="compositionally biased region" description="Polar residues" evidence="9">
    <location>
        <begin position="28"/>
        <end position="42"/>
    </location>
</feature>
<dbReference type="Proteomes" id="UP000192596">
    <property type="component" value="Unassembled WGS sequence"/>
</dbReference>
<proteinExistence type="inferred from homology"/>
<comment type="similarity">
    <text evidence="3 8">Belongs to the ATP25 family.</text>
</comment>
<comment type="subcellular location">
    <subcellularLocation>
        <location evidence="2 8">Mitochondrion inner membrane</location>
        <topology evidence="2 8">Peripheral membrane protein</topology>
        <orientation evidence="2 8">Matrix side</orientation>
    </subcellularLocation>
</comment>
<evidence type="ECO:0000313" key="11">
    <source>
        <dbReference type="Proteomes" id="UP000192596"/>
    </source>
</evidence>
<protein>
    <recommendedName>
        <fullName evidence="8">ATPase synthesis protein 25</fullName>
    </recommendedName>
</protein>
<dbReference type="InterPro" id="IPR043519">
    <property type="entry name" value="NT_sf"/>
</dbReference>
<dbReference type="InterPro" id="IPR040152">
    <property type="entry name" value="Atp25"/>
</dbReference>
<dbReference type="STRING" id="1507870.A0A1V8TDP3"/>
<reference evidence="11" key="1">
    <citation type="submission" date="2017-03" db="EMBL/GenBank/DDBJ databases">
        <title>Genomes of endolithic fungi from Antarctica.</title>
        <authorList>
            <person name="Coleine C."/>
            <person name="Masonjones S."/>
            <person name="Stajich J.E."/>
        </authorList>
    </citation>
    <scope>NUCLEOTIDE SEQUENCE [LARGE SCALE GENOMIC DNA]</scope>
    <source>
        <strain evidence="11">CCFEE 5527</strain>
    </source>
</reference>
<evidence type="ECO:0000256" key="2">
    <source>
        <dbReference type="ARBA" id="ARBA00004443"/>
    </source>
</evidence>
<comment type="function">
    <text evidence="8">Mitochondrial mRNA stabilization factor.</text>
</comment>
<evidence type="ECO:0000256" key="7">
    <source>
        <dbReference type="ARBA" id="ARBA00023136"/>
    </source>
</evidence>
<sequence>MSSVSELYGLPPMPTRRAFGTSPRMTLARSSRLAQEESQQSVRLLDESKSTQDRTNTLENEGILDLSNASRSASDQGDGDSVNPFAESTEVAEVTHIPWYLQQQSNAPKMESPMAARQRMPDLPEYPPALLQPLLRHVSVELGMDSLSLLDLRQLDPPPALGSNLIMLIGTARSEKHLHVSADRLCRWLRTDYKMTPYADGLLGRNELKLKMKRKAKRTRLMSAVGAKSTGEGELDDGLRTGWVCVNVGRVEDGELPEGIGKVQRAEGYVGFGAETTGCNMVVQLMTEEKRGEVDLEKLWGGIINRARRDAGKEGDEATSEVGEGDLPDASATSRDDATAKYDPSIINSSEHAVQELRT</sequence>
<feature type="compositionally biased region" description="Acidic residues" evidence="9">
    <location>
        <begin position="317"/>
        <end position="327"/>
    </location>
</feature>
<keyword evidence="7 8" id="KW-0472">Membrane</keyword>
<dbReference type="Gene3D" id="3.30.460.10">
    <property type="entry name" value="Beta Polymerase, domain 2"/>
    <property type="match status" value="1"/>
</dbReference>
<dbReference type="GO" id="GO:0005743">
    <property type="term" value="C:mitochondrial inner membrane"/>
    <property type="evidence" value="ECO:0007669"/>
    <property type="project" value="UniProtKB-SubCell"/>
</dbReference>
<evidence type="ECO:0000256" key="8">
    <source>
        <dbReference type="RuleBase" id="RU367062"/>
    </source>
</evidence>
<accession>A0A1V8TDP3</accession>
<dbReference type="PANTHER" id="PTHR28087:SF1">
    <property type="entry name" value="ATPASE SYNTHESIS PROTEIN 25, MITOCHONDRIAL"/>
    <property type="match status" value="1"/>
</dbReference>
<evidence type="ECO:0000256" key="4">
    <source>
        <dbReference type="ARBA" id="ARBA00022792"/>
    </source>
</evidence>
<comment type="caution">
    <text evidence="10">The sequence shown here is derived from an EMBL/GenBank/DDBJ whole genome shotgun (WGS) entry which is preliminary data.</text>
</comment>
<dbReference type="PANTHER" id="PTHR28087">
    <property type="entry name" value="ATPASE SYNTHESIS PROTEIN 25, MITOCHONDRIAL"/>
    <property type="match status" value="1"/>
</dbReference>
<name>A0A1V8TDP3_9PEZI</name>
<dbReference type="OrthoDB" id="107372at2759"/>
<dbReference type="GO" id="GO:0048255">
    <property type="term" value="P:mRNA stabilization"/>
    <property type="evidence" value="ECO:0007669"/>
    <property type="project" value="TreeGrafter"/>
</dbReference>
<dbReference type="InParanoid" id="A0A1V8TDP3"/>
<evidence type="ECO:0000256" key="9">
    <source>
        <dbReference type="SAM" id="MobiDB-lite"/>
    </source>
</evidence>
<evidence type="ECO:0000313" key="10">
    <source>
        <dbReference type="EMBL" id="OQO09517.1"/>
    </source>
</evidence>
<keyword evidence="6 8" id="KW-0496">Mitochondrion</keyword>
<feature type="region of interest" description="Disordered" evidence="9">
    <location>
        <begin position="310"/>
        <end position="359"/>
    </location>
</feature>
<organism evidence="10 11">
    <name type="scientific">Cryoendolithus antarcticus</name>
    <dbReference type="NCBI Taxonomy" id="1507870"/>
    <lineage>
        <taxon>Eukaryota</taxon>
        <taxon>Fungi</taxon>
        <taxon>Dikarya</taxon>
        <taxon>Ascomycota</taxon>
        <taxon>Pezizomycotina</taxon>
        <taxon>Dothideomycetes</taxon>
        <taxon>Dothideomycetidae</taxon>
        <taxon>Cladosporiales</taxon>
        <taxon>Cladosporiaceae</taxon>
        <taxon>Cryoendolithus</taxon>
    </lineage>
</organism>
<dbReference type="EMBL" id="NAJO01000010">
    <property type="protein sequence ID" value="OQO09517.1"/>
    <property type="molecule type" value="Genomic_DNA"/>
</dbReference>